<evidence type="ECO:0008006" key="5">
    <source>
        <dbReference type="Google" id="ProtNLM"/>
    </source>
</evidence>
<gene>
    <name evidence="3" type="ORF">LzC2_32450</name>
</gene>
<evidence type="ECO:0000256" key="1">
    <source>
        <dbReference type="SAM" id="MobiDB-lite"/>
    </source>
</evidence>
<protein>
    <recommendedName>
        <fullName evidence="5">YtxH domain-containing protein</fullName>
    </recommendedName>
</protein>
<keyword evidence="2" id="KW-0812">Transmembrane</keyword>
<dbReference type="EMBL" id="WTPX01000124">
    <property type="protein sequence ID" value="NNJ27145.1"/>
    <property type="molecule type" value="Genomic_DNA"/>
</dbReference>
<comment type="caution">
    <text evidence="3">The sequence shown here is derived from an EMBL/GenBank/DDBJ whole genome shotgun (WGS) entry which is preliminary data.</text>
</comment>
<evidence type="ECO:0000313" key="4">
    <source>
        <dbReference type="Proteomes" id="UP000609651"/>
    </source>
</evidence>
<dbReference type="RefSeq" id="WP_171188886.1">
    <property type="nucleotide sequence ID" value="NZ_WTPX01000124.1"/>
</dbReference>
<keyword evidence="2" id="KW-1133">Transmembrane helix</keyword>
<keyword evidence="4" id="KW-1185">Reference proteome</keyword>
<proteinExistence type="predicted"/>
<evidence type="ECO:0000313" key="3">
    <source>
        <dbReference type="EMBL" id="NNJ27145.1"/>
    </source>
</evidence>
<reference evidence="3 4" key="1">
    <citation type="journal article" date="2020" name="Syst. Appl. Microbiol.">
        <title>Alienimonas chondri sp. nov., a novel planctomycete isolated from the biofilm of the red alga Chondrus crispus.</title>
        <authorList>
            <person name="Vitorino I."/>
            <person name="Albuquerque L."/>
            <person name="Wiegand S."/>
            <person name="Kallscheuer N."/>
            <person name="da Costa M.S."/>
            <person name="Lobo-da-Cunha A."/>
            <person name="Jogler C."/>
            <person name="Lage O.M."/>
        </authorList>
    </citation>
    <scope>NUCLEOTIDE SEQUENCE [LARGE SCALE GENOMIC DNA]</scope>
    <source>
        <strain evidence="3 4">LzC2</strain>
    </source>
</reference>
<feature type="region of interest" description="Disordered" evidence="1">
    <location>
        <begin position="1"/>
        <end position="24"/>
    </location>
</feature>
<accession>A0ABX1VGB4</accession>
<evidence type="ECO:0000256" key="2">
    <source>
        <dbReference type="SAM" id="Phobius"/>
    </source>
</evidence>
<name>A0ABX1VGB4_9PLAN</name>
<feature type="transmembrane region" description="Helical" evidence="2">
    <location>
        <begin position="52"/>
        <end position="74"/>
    </location>
</feature>
<dbReference type="Proteomes" id="UP000609651">
    <property type="component" value="Unassembled WGS sequence"/>
</dbReference>
<feature type="compositionally biased region" description="Polar residues" evidence="1">
    <location>
        <begin position="1"/>
        <end position="12"/>
    </location>
</feature>
<keyword evidence="2" id="KW-0472">Membrane</keyword>
<sequence>MPDGTFDQTGSGLYTPDAEAEANPADVSDEQLLAHYRQQFEQTAADYPAGTVLTAFGLGVGLGTALGFALGRIVRPQPPSLPNRAEQLGERLLASIRDVVPDNVAKYLD</sequence>
<organism evidence="3 4">
    <name type="scientific">Alienimonas chondri</name>
    <dbReference type="NCBI Taxonomy" id="2681879"/>
    <lineage>
        <taxon>Bacteria</taxon>
        <taxon>Pseudomonadati</taxon>
        <taxon>Planctomycetota</taxon>
        <taxon>Planctomycetia</taxon>
        <taxon>Planctomycetales</taxon>
        <taxon>Planctomycetaceae</taxon>
        <taxon>Alienimonas</taxon>
    </lineage>
</organism>